<feature type="domain" description="Gfo/Idh/MocA-like oxidoreductase N-terminal" evidence="1">
    <location>
        <begin position="70"/>
        <end position="194"/>
    </location>
</feature>
<accession>A0A5C5VQA8</accession>
<evidence type="ECO:0000313" key="3">
    <source>
        <dbReference type="EMBL" id="TWT40774.1"/>
    </source>
</evidence>
<gene>
    <name evidence="3" type="primary">ydgJ</name>
    <name evidence="3" type="ORF">Pla111_31920</name>
</gene>
<keyword evidence="4" id="KW-1185">Reference proteome</keyword>
<dbReference type="PANTHER" id="PTHR43818:SF5">
    <property type="entry name" value="OXIDOREDUCTASE FAMILY PROTEIN"/>
    <property type="match status" value="1"/>
</dbReference>
<dbReference type="InterPro" id="IPR043906">
    <property type="entry name" value="Gfo/Idh/MocA_OxRdtase_bact_C"/>
</dbReference>
<dbReference type="PROSITE" id="PS51318">
    <property type="entry name" value="TAT"/>
    <property type="match status" value="1"/>
</dbReference>
<dbReference type="GO" id="GO:0016491">
    <property type="term" value="F:oxidoreductase activity"/>
    <property type="evidence" value="ECO:0007669"/>
    <property type="project" value="UniProtKB-KW"/>
</dbReference>
<protein>
    <submittedName>
        <fullName evidence="3">Putative oxidoreductase YdgJ</fullName>
        <ecNumber evidence="3">1.-.-.-</ecNumber>
    </submittedName>
</protein>
<dbReference type="Pfam" id="PF01408">
    <property type="entry name" value="GFO_IDH_MocA"/>
    <property type="match status" value="1"/>
</dbReference>
<dbReference type="InterPro" id="IPR050463">
    <property type="entry name" value="Gfo/Idh/MocA_oxidrdct_glycsds"/>
</dbReference>
<dbReference type="Pfam" id="PF19051">
    <property type="entry name" value="GFO_IDH_MocA_C2"/>
    <property type="match status" value="2"/>
</dbReference>
<feature type="domain" description="Gfo/Idh/MocA-like oxidoreductase bacterial type C-terminal" evidence="2">
    <location>
        <begin position="237"/>
        <end position="319"/>
    </location>
</feature>
<dbReference type="GO" id="GO:0000166">
    <property type="term" value="F:nucleotide binding"/>
    <property type="evidence" value="ECO:0007669"/>
    <property type="project" value="InterPro"/>
</dbReference>
<dbReference type="EMBL" id="SJPH01000010">
    <property type="protein sequence ID" value="TWT40774.1"/>
    <property type="molecule type" value="Genomic_DNA"/>
</dbReference>
<evidence type="ECO:0000259" key="2">
    <source>
        <dbReference type="Pfam" id="PF19051"/>
    </source>
</evidence>
<evidence type="ECO:0000313" key="4">
    <source>
        <dbReference type="Proteomes" id="UP000318995"/>
    </source>
</evidence>
<comment type="caution">
    <text evidence="3">The sequence shown here is derived from an EMBL/GenBank/DDBJ whole genome shotgun (WGS) entry which is preliminary data.</text>
</comment>
<dbReference type="AlphaFoldDB" id="A0A5C5VQA8"/>
<dbReference type="SUPFAM" id="SSF55347">
    <property type="entry name" value="Glyceraldehyde-3-phosphate dehydrogenase-like, C-terminal domain"/>
    <property type="match status" value="1"/>
</dbReference>
<name>A0A5C5VQA8_9BACT</name>
<dbReference type="PANTHER" id="PTHR43818">
    <property type="entry name" value="BCDNA.GH03377"/>
    <property type="match status" value="1"/>
</dbReference>
<dbReference type="EC" id="1.-.-.-" evidence="3"/>
<dbReference type="InterPro" id="IPR006311">
    <property type="entry name" value="TAT_signal"/>
</dbReference>
<dbReference type="InterPro" id="IPR036291">
    <property type="entry name" value="NAD(P)-bd_dom_sf"/>
</dbReference>
<sequence length="496" mass="54374" precursor="true">MHQRQQIGTTTDCQTAPLEVPSPLDRRQFLGRGFLGTGAAIAAGAFANLHGVGRLSAAGFRSPGERPVFGFIGTGIRYEALIADGVRFGPCAAICDVDGAQLRAAADKLGRVYNDAGLSAPQVDQCEDYRYVLDRPDIDVVVIATPDHWHVKIAVEALHAGKDVYCEKPLTLTIDEGRVIQKAIADTGRVFQVGTQQRSEVDFQIAAGMMREGRIGKVRRVTCGIDDSPSSDALPLCAPPTEMNWNRWLGPAPWVEYRAAEKPSGIGYGGHQPQSRGHVHFRWWYEYAGGKLTDWGAHHVDIALWALNKSDGSIGPFTVEALRAEHPVPFEDGMPTLDDRFNTATSYHLRVTFQDGIELDIVDFSDELKFGNGILFQGDAGRYFVNRGKLTGKPVEDLTDKPLAGDYLKAIYDGPADPNAPSAHMANFMACVKSRQTPISDAASHHRHLTVCHAANIAMRLGRKLTFDPATERFVNDDRANQLIARENRKGYEIAV</sequence>
<dbReference type="InterPro" id="IPR000683">
    <property type="entry name" value="Gfo/Idh/MocA-like_OxRdtase_N"/>
</dbReference>
<evidence type="ECO:0000259" key="1">
    <source>
        <dbReference type="Pfam" id="PF01408"/>
    </source>
</evidence>
<dbReference type="RefSeq" id="WP_146575385.1">
    <property type="nucleotide sequence ID" value="NZ_SJPH01000010.1"/>
</dbReference>
<dbReference type="OrthoDB" id="9788246at2"/>
<reference evidence="3 4" key="1">
    <citation type="submission" date="2019-02" db="EMBL/GenBank/DDBJ databases">
        <title>Deep-cultivation of Planctomycetes and their phenomic and genomic characterization uncovers novel biology.</title>
        <authorList>
            <person name="Wiegand S."/>
            <person name="Jogler M."/>
            <person name="Boedeker C."/>
            <person name="Pinto D."/>
            <person name="Vollmers J."/>
            <person name="Rivas-Marin E."/>
            <person name="Kohn T."/>
            <person name="Peeters S.H."/>
            <person name="Heuer A."/>
            <person name="Rast P."/>
            <person name="Oberbeckmann S."/>
            <person name="Bunk B."/>
            <person name="Jeske O."/>
            <person name="Meyerdierks A."/>
            <person name="Storesund J.E."/>
            <person name="Kallscheuer N."/>
            <person name="Luecker S."/>
            <person name="Lage O.M."/>
            <person name="Pohl T."/>
            <person name="Merkel B.J."/>
            <person name="Hornburger P."/>
            <person name="Mueller R.-W."/>
            <person name="Bruemmer F."/>
            <person name="Labrenz M."/>
            <person name="Spormann A.M."/>
            <person name="Op Den Camp H."/>
            <person name="Overmann J."/>
            <person name="Amann R."/>
            <person name="Jetten M.S.M."/>
            <person name="Mascher T."/>
            <person name="Medema M.H."/>
            <person name="Devos D.P."/>
            <person name="Kaster A.-K."/>
            <person name="Ovreas L."/>
            <person name="Rohde M."/>
            <person name="Galperin M.Y."/>
            <person name="Jogler C."/>
        </authorList>
    </citation>
    <scope>NUCLEOTIDE SEQUENCE [LARGE SCALE GENOMIC DNA]</scope>
    <source>
        <strain evidence="3 4">Pla111</strain>
    </source>
</reference>
<dbReference type="Gene3D" id="3.30.360.10">
    <property type="entry name" value="Dihydrodipicolinate Reductase, domain 2"/>
    <property type="match status" value="1"/>
</dbReference>
<keyword evidence="3" id="KW-0560">Oxidoreductase</keyword>
<organism evidence="3 4">
    <name type="scientific">Botrimarina hoheduenensis</name>
    <dbReference type="NCBI Taxonomy" id="2528000"/>
    <lineage>
        <taxon>Bacteria</taxon>
        <taxon>Pseudomonadati</taxon>
        <taxon>Planctomycetota</taxon>
        <taxon>Planctomycetia</taxon>
        <taxon>Pirellulales</taxon>
        <taxon>Lacipirellulaceae</taxon>
        <taxon>Botrimarina</taxon>
    </lineage>
</organism>
<proteinExistence type="predicted"/>
<dbReference type="Proteomes" id="UP000318995">
    <property type="component" value="Unassembled WGS sequence"/>
</dbReference>
<feature type="domain" description="Gfo/Idh/MocA-like oxidoreductase bacterial type C-terminal" evidence="2">
    <location>
        <begin position="420"/>
        <end position="493"/>
    </location>
</feature>
<dbReference type="SUPFAM" id="SSF51735">
    <property type="entry name" value="NAD(P)-binding Rossmann-fold domains"/>
    <property type="match status" value="1"/>
</dbReference>
<dbReference type="Gene3D" id="3.40.50.720">
    <property type="entry name" value="NAD(P)-binding Rossmann-like Domain"/>
    <property type="match status" value="1"/>
</dbReference>